<keyword evidence="8" id="KW-1185">Reference proteome</keyword>
<keyword evidence="1" id="KW-0645">Protease</keyword>
<evidence type="ECO:0000313" key="8">
    <source>
        <dbReference type="Proteomes" id="UP001239167"/>
    </source>
</evidence>
<dbReference type="InterPro" id="IPR028090">
    <property type="entry name" value="JAB_dom_prok"/>
</dbReference>
<dbReference type="SUPFAM" id="SSF102712">
    <property type="entry name" value="JAB1/MPN domain"/>
    <property type="match status" value="1"/>
</dbReference>
<dbReference type="GO" id="GO:0000502">
    <property type="term" value="C:proteasome complex"/>
    <property type="evidence" value="ECO:0007669"/>
    <property type="project" value="UniProtKB-KW"/>
</dbReference>
<sequence length="135" mass="15511">MIILKKDQFQSIVEYARGNLPEEACGLLGGYIKNEKRIIEKIYFLTNLDHSPEHFSMDAKEQFAAVKNMRKHGYVLIGNFHSHPSSPSRPSEEDKRLAFDPLMSYLILSLAEKDPILRSFKIENKISSEESINIL</sequence>
<feature type="domain" description="MPN" evidence="6">
    <location>
        <begin position="2"/>
        <end position="126"/>
    </location>
</feature>
<accession>A0ABT9Y3C4</accession>
<dbReference type="PANTHER" id="PTHR34858:SF1">
    <property type="entry name" value="CYSO-CYSTEINE PEPTIDASE"/>
    <property type="match status" value="1"/>
</dbReference>
<organism evidence="7 8">
    <name type="scientific">Pectinatus haikarae</name>
    <dbReference type="NCBI Taxonomy" id="349096"/>
    <lineage>
        <taxon>Bacteria</taxon>
        <taxon>Bacillati</taxon>
        <taxon>Bacillota</taxon>
        <taxon>Negativicutes</taxon>
        <taxon>Selenomonadales</taxon>
        <taxon>Selenomonadaceae</taxon>
        <taxon>Pectinatus</taxon>
    </lineage>
</organism>
<dbReference type="Proteomes" id="UP001239167">
    <property type="component" value="Unassembled WGS sequence"/>
</dbReference>
<comment type="caution">
    <text evidence="7">The sequence shown here is derived from an EMBL/GenBank/DDBJ whole genome shotgun (WGS) entry which is preliminary data.</text>
</comment>
<name>A0ABT9Y3C4_9FIRM</name>
<gene>
    <name evidence="7" type="ORF">J2S01_000013</name>
</gene>
<dbReference type="Pfam" id="PF14464">
    <property type="entry name" value="Prok-JAB"/>
    <property type="match status" value="1"/>
</dbReference>
<evidence type="ECO:0000256" key="5">
    <source>
        <dbReference type="ARBA" id="ARBA00023049"/>
    </source>
</evidence>
<dbReference type="PANTHER" id="PTHR34858">
    <property type="entry name" value="CYSO-CYSTEINE PEPTIDASE"/>
    <property type="match status" value="1"/>
</dbReference>
<dbReference type="RefSeq" id="WP_307222178.1">
    <property type="nucleotide sequence ID" value="NZ_CP116940.1"/>
</dbReference>
<keyword evidence="4" id="KW-0862">Zinc</keyword>
<dbReference type="EMBL" id="JAUSUE010000001">
    <property type="protein sequence ID" value="MDQ0202328.1"/>
    <property type="molecule type" value="Genomic_DNA"/>
</dbReference>
<dbReference type="InterPro" id="IPR037518">
    <property type="entry name" value="MPN"/>
</dbReference>
<keyword evidence="5" id="KW-0482">Metalloprotease</keyword>
<reference evidence="7 8" key="1">
    <citation type="submission" date="2023-07" db="EMBL/GenBank/DDBJ databases">
        <title>Genomic Encyclopedia of Type Strains, Phase IV (KMG-IV): sequencing the most valuable type-strain genomes for metagenomic binning, comparative biology and taxonomic classification.</title>
        <authorList>
            <person name="Goeker M."/>
        </authorList>
    </citation>
    <scope>NUCLEOTIDE SEQUENCE [LARGE SCALE GENOMIC DNA]</scope>
    <source>
        <strain evidence="7 8">DSM 16980</strain>
    </source>
</reference>
<dbReference type="InterPro" id="IPR000555">
    <property type="entry name" value="JAMM/MPN+_dom"/>
</dbReference>
<evidence type="ECO:0000256" key="2">
    <source>
        <dbReference type="ARBA" id="ARBA00022723"/>
    </source>
</evidence>
<evidence type="ECO:0000256" key="4">
    <source>
        <dbReference type="ARBA" id="ARBA00022833"/>
    </source>
</evidence>
<dbReference type="Gene3D" id="3.40.140.10">
    <property type="entry name" value="Cytidine Deaminase, domain 2"/>
    <property type="match status" value="1"/>
</dbReference>
<evidence type="ECO:0000256" key="1">
    <source>
        <dbReference type="ARBA" id="ARBA00022670"/>
    </source>
</evidence>
<keyword evidence="3" id="KW-0378">Hydrolase</keyword>
<keyword evidence="7" id="KW-0647">Proteasome</keyword>
<evidence type="ECO:0000259" key="6">
    <source>
        <dbReference type="PROSITE" id="PS50249"/>
    </source>
</evidence>
<proteinExistence type="predicted"/>
<evidence type="ECO:0000256" key="3">
    <source>
        <dbReference type="ARBA" id="ARBA00022801"/>
    </source>
</evidence>
<dbReference type="SMART" id="SM00232">
    <property type="entry name" value="JAB_MPN"/>
    <property type="match status" value="1"/>
</dbReference>
<dbReference type="InterPro" id="IPR051929">
    <property type="entry name" value="VirAsm_ModProt"/>
</dbReference>
<dbReference type="CDD" id="cd08070">
    <property type="entry name" value="MPN_like"/>
    <property type="match status" value="1"/>
</dbReference>
<keyword evidence="2" id="KW-0479">Metal-binding</keyword>
<evidence type="ECO:0000313" key="7">
    <source>
        <dbReference type="EMBL" id="MDQ0202328.1"/>
    </source>
</evidence>
<protein>
    <submittedName>
        <fullName evidence="7">Proteasome lid subunit RPN8/RPN11</fullName>
    </submittedName>
</protein>
<dbReference type="PROSITE" id="PS50249">
    <property type="entry name" value="MPN"/>
    <property type="match status" value="1"/>
</dbReference>